<dbReference type="InterPro" id="IPR015422">
    <property type="entry name" value="PyrdxlP-dep_Trfase_small"/>
</dbReference>
<dbReference type="EMBL" id="UOEQ01000364">
    <property type="protein sequence ID" value="VAW21615.1"/>
    <property type="molecule type" value="Genomic_DNA"/>
</dbReference>
<evidence type="ECO:0000256" key="4">
    <source>
        <dbReference type="ARBA" id="ARBA00012143"/>
    </source>
</evidence>
<dbReference type="InterPro" id="IPR015424">
    <property type="entry name" value="PyrdxlP-dep_Trfase"/>
</dbReference>
<dbReference type="Gene3D" id="3.90.1150.10">
    <property type="entry name" value="Aspartate Aminotransferase, domain 1"/>
    <property type="match status" value="1"/>
</dbReference>
<evidence type="ECO:0000313" key="8">
    <source>
        <dbReference type="EMBL" id="VAW21615.1"/>
    </source>
</evidence>
<dbReference type="FunFam" id="3.40.640.10:FF:000021">
    <property type="entry name" value="Glutamate-1-semialdehyde 2,1-aminomutase"/>
    <property type="match status" value="1"/>
</dbReference>
<gene>
    <name evidence="8" type="ORF">MNBD_ALPHA11-1891</name>
</gene>
<evidence type="ECO:0000256" key="6">
    <source>
        <dbReference type="ARBA" id="ARBA00023235"/>
    </source>
</evidence>
<keyword evidence="5" id="KW-0663">Pyridoxal phosphate</keyword>
<dbReference type="PANTHER" id="PTHR43713:SF3">
    <property type="entry name" value="GLUTAMATE-1-SEMIALDEHYDE 2,1-AMINOMUTASE 1, CHLOROPLASTIC-RELATED"/>
    <property type="match status" value="1"/>
</dbReference>
<comment type="similarity">
    <text evidence="3">Belongs to the class-III pyridoxal-phosphate-dependent aminotransferase family. HemL subfamily.</text>
</comment>
<evidence type="ECO:0000256" key="5">
    <source>
        <dbReference type="ARBA" id="ARBA00022898"/>
    </source>
</evidence>
<comment type="cofactor">
    <cofactor evidence="1">
        <name>pyridoxal 5'-phosphate</name>
        <dbReference type="ChEBI" id="CHEBI:597326"/>
    </cofactor>
</comment>
<evidence type="ECO:0000256" key="3">
    <source>
        <dbReference type="ARBA" id="ARBA00008981"/>
    </source>
</evidence>
<keyword evidence="7" id="KW-0627">Porphyrin biosynthesis</keyword>
<evidence type="ECO:0000256" key="1">
    <source>
        <dbReference type="ARBA" id="ARBA00001933"/>
    </source>
</evidence>
<dbReference type="InterPro" id="IPR015421">
    <property type="entry name" value="PyrdxlP-dep_Trfase_major"/>
</dbReference>
<dbReference type="GO" id="GO:0030170">
    <property type="term" value="F:pyridoxal phosphate binding"/>
    <property type="evidence" value="ECO:0007669"/>
    <property type="project" value="InterPro"/>
</dbReference>
<dbReference type="GO" id="GO:0042286">
    <property type="term" value="F:glutamate-1-semialdehyde 2,1-aminomutase activity"/>
    <property type="evidence" value="ECO:0007669"/>
    <property type="project" value="UniProtKB-EC"/>
</dbReference>
<evidence type="ECO:0000256" key="7">
    <source>
        <dbReference type="ARBA" id="ARBA00023244"/>
    </source>
</evidence>
<name>A0A3B0TSN1_9ZZZZ</name>
<reference evidence="8" key="1">
    <citation type="submission" date="2018-06" db="EMBL/GenBank/DDBJ databases">
        <authorList>
            <person name="Zhirakovskaya E."/>
        </authorList>
    </citation>
    <scope>NUCLEOTIDE SEQUENCE</scope>
</reference>
<dbReference type="InterPro" id="IPR049704">
    <property type="entry name" value="Aminotrans_3_PPA_site"/>
</dbReference>
<accession>A0A3B0TSN1</accession>
<dbReference type="GO" id="GO:0006779">
    <property type="term" value="P:porphyrin-containing compound biosynthetic process"/>
    <property type="evidence" value="ECO:0007669"/>
    <property type="project" value="UniProtKB-KW"/>
</dbReference>
<dbReference type="PANTHER" id="PTHR43713">
    <property type="entry name" value="GLUTAMATE-1-SEMIALDEHYDE 2,1-AMINOMUTASE"/>
    <property type="match status" value="1"/>
</dbReference>
<protein>
    <recommendedName>
        <fullName evidence="4">glutamate-1-semialdehyde 2,1-aminomutase</fullName>
        <ecNumber evidence="4">5.4.3.8</ecNumber>
    </recommendedName>
</protein>
<dbReference type="GO" id="GO:0008483">
    <property type="term" value="F:transaminase activity"/>
    <property type="evidence" value="ECO:0007669"/>
    <property type="project" value="InterPro"/>
</dbReference>
<evidence type="ECO:0000256" key="2">
    <source>
        <dbReference type="ARBA" id="ARBA00004819"/>
    </source>
</evidence>
<dbReference type="Gene3D" id="3.40.640.10">
    <property type="entry name" value="Type I PLP-dependent aspartate aminotransferase-like (Major domain)"/>
    <property type="match status" value="1"/>
</dbReference>
<dbReference type="AlphaFoldDB" id="A0A3B0TSN1"/>
<comment type="pathway">
    <text evidence="2">Porphyrin-containing compound metabolism; protoporphyrin-IX biosynthesis; 5-aminolevulinate from L-glutamyl-tRNA(Glu): step 2/2.</text>
</comment>
<dbReference type="EC" id="5.4.3.8" evidence="4"/>
<keyword evidence="6 8" id="KW-0413">Isomerase</keyword>
<sequence>TEAVMSALRLARGFTGRQKIVKFDGCYHGHVDSMLVKAGSGLAQEGAASSSAGVIGNQVADTIVLPLGDMDALKNLFESSGTEIAGVIIEPLPANFGLLPLQKSFLEALRSLTEEHGALLIFDEVISGFRVELGGMAQVLNIVPDLVTYGKIIGGGFPVGAFGGSRKIMQQIAPAGPVYQAGTLSANPISMRAGLTTLKKASASGKYEQLNSRAKNFADELRALAKRASFEISVVQNSSLLWLFPGEEKDIPSVPEQFPTDLDKRFKPLFLELLGQGIYLAPSGYEVMFLSHAHTDNILQQSLEKFERAFRNLGG</sequence>
<proteinExistence type="inferred from homology"/>
<organism evidence="8">
    <name type="scientific">hydrothermal vent metagenome</name>
    <dbReference type="NCBI Taxonomy" id="652676"/>
    <lineage>
        <taxon>unclassified sequences</taxon>
        <taxon>metagenomes</taxon>
        <taxon>ecological metagenomes</taxon>
    </lineage>
</organism>
<feature type="non-terminal residue" evidence="8">
    <location>
        <position position="1"/>
    </location>
</feature>
<dbReference type="PROSITE" id="PS00600">
    <property type="entry name" value="AA_TRANSFER_CLASS_3"/>
    <property type="match status" value="1"/>
</dbReference>
<dbReference type="SUPFAM" id="SSF53383">
    <property type="entry name" value="PLP-dependent transferases"/>
    <property type="match status" value="1"/>
</dbReference>
<dbReference type="InterPro" id="IPR005814">
    <property type="entry name" value="Aminotrans_3"/>
</dbReference>
<dbReference type="Pfam" id="PF00202">
    <property type="entry name" value="Aminotran_3"/>
    <property type="match status" value="1"/>
</dbReference>